<gene>
    <name evidence="3" type="ORF">Tco025E_00298</name>
</gene>
<dbReference type="AlphaFoldDB" id="A0A422QC00"/>
<dbReference type="GeneID" id="40313909"/>
<accession>A0A422QC00</accession>
<sequence length="886" mass="97553">MGNQNGSFSLHTPSRQARKRRLKKDAQSIYSLEIPSFDEATGTLGSEYIFPRSLAVEVAIENVLRQERGELRTKASGVGILRFLAEFQESREIIYVYFWYIIAHIRRVHAEKTLIGRYVNLERIIRGAFPRYKAELPPIDQLERILAKSAHSAAKFAKDSSTTLLQAEVTDELPPLVPTVANLPSHHEGNTSVSDGARTLRHEFGAILGEDGARASHGTQRKRKSTQQPSRNSISHISVMEAASEKSLQQDPAILWRCTEAIKAFNVVKLEVFELAEFAQRCFHRLAALFGQAFERLAEGKDEVLTAFTFIVPHVVHYGFVYCFPNDVVAGLFNAVMRVNLYRIFYFWCSGLVATYVRVNGWPRPPTAEKGGMLKGGDQCAATPSVSESTLLLTTSLTLKLSGSPLDARGEVSSPSLIRLLENSANPLAPIAAGGEQVQALDDDSFEDVDVEVANGHHRLMLEFNRYAKHVNYLLHELAERTEGMHRELACGSTLAPPTEAGNNSVREADALERVGSQLPPAGKRSPPPSSTAPLAEGLMKGKLQESFQAPKGLPLQEPSRRHTAAAAAGDNAETELPVIPQTIRAVKTRKLPATTGVCVLSGFPLNRTAPHVKQYILQPTEELLVEVPLPPLDDDLSTEGADGTERRSSLADGRPTSLALRTVKVPLPLTSPFFQCYAGERLGANVAGTSNTPAAKLTTLGASGSFSPRGPFCPAGNAQNGMTAHVAAATTSPTVAQTVTTTTRMPSIPQKHNLSTNNNNNNNNNNKLKTLVLPHSTQKAINVMLIPPSNAHLRPLQFKDLTKEVTQRQLALERQMDRLSEREQFLRRQYVAESQQGTRRVHTLLAECQSDRLEVEAYRGLFNKRARKENIMRRKKQLRLEAIKS</sequence>
<feature type="coiled-coil region" evidence="1">
    <location>
        <begin position="803"/>
        <end position="830"/>
    </location>
</feature>
<organism evidence="3 4">
    <name type="scientific">Trypanosoma conorhini</name>
    <dbReference type="NCBI Taxonomy" id="83891"/>
    <lineage>
        <taxon>Eukaryota</taxon>
        <taxon>Discoba</taxon>
        <taxon>Euglenozoa</taxon>
        <taxon>Kinetoplastea</taxon>
        <taxon>Metakinetoplastina</taxon>
        <taxon>Trypanosomatida</taxon>
        <taxon>Trypanosomatidae</taxon>
        <taxon>Trypanosoma</taxon>
    </lineage>
</organism>
<reference evidence="3 4" key="1">
    <citation type="journal article" date="2018" name="BMC Genomics">
        <title>Genomic comparison of Trypanosoma conorhini and Trypanosoma rangeli to Trypanosoma cruzi strains of high and low virulence.</title>
        <authorList>
            <person name="Bradwell K.R."/>
            <person name="Koparde V.N."/>
            <person name="Matveyev A.V."/>
            <person name="Serrano M.G."/>
            <person name="Alves J.M."/>
            <person name="Parikh H."/>
            <person name="Huang B."/>
            <person name="Lee V."/>
            <person name="Espinosa-Alvarez O."/>
            <person name="Ortiz P.A."/>
            <person name="Costa-Martins A.G."/>
            <person name="Teixeira M.M."/>
            <person name="Buck G.A."/>
        </authorList>
    </citation>
    <scope>NUCLEOTIDE SEQUENCE [LARGE SCALE GENOMIC DNA]</scope>
    <source>
        <strain evidence="3 4">025E</strain>
    </source>
</reference>
<dbReference type="Proteomes" id="UP000284403">
    <property type="component" value="Unassembled WGS sequence"/>
</dbReference>
<dbReference type="OrthoDB" id="267475at2759"/>
<keyword evidence="4" id="KW-1185">Reference proteome</keyword>
<name>A0A422QC00_9TRYP</name>
<proteinExistence type="predicted"/>
<feature type="region of interest" description="Disordered" evidence="2">
    <location>
        <begin position="517"/>
        <end position="536"/>
    </location>
</feature>
<comment type="caution">
    <text evidence="3">The sequence shown here is derived from an EMBL/GenBank/DDBJ whole genome shotgun (WGS) entry which is preliminary data.</text>
</comment>
<evidence type="ECO:0000313" key="3">
    <source>
        <dbReference type="EMBL" id="RNF27436.1"/>
    </source>
</evidence>
<protein>
    <submittedName>
        <fullName evidence="3">Uncharacterized protein</fullName>
    </submittedName>
</protein>
<feature type="region of interest" description="Disordered" evidence="2">
    <location>
        <begin position="211"/>
        <end position="235"/>
    </location>
</feature>
<dbReference type="EMBL" id="MKKU01000006">
    <property type="protein sequence ID" value="RNF27436.1"/>
    <property type="molecule type" value="Genomic_DNA"/>
</dbReference>
<evidence type="ECO:0000256" key="1">
    <source>
        <dbReference type="SAM" id="Coils"/>
    </source>
</evidence>
<feature type="compositionally biased region" description="Polar residues" evidence="2">
    <location>
        <begin position="226"/>
        <end position="235"/>
    </location>
</feature>
<evidence type="ECO:0000256" key="2">
    <source>
        <dbReference type="SAM" id="MobiDB-lite"/>
    </source>
</evidence>
<feature type="region of interest" description="Disordered" evidence="2">
    <location>
        <begin position="633"/>
        <end position="654"/>
    </location>
</feature>
<evidence type="ECO:0000313" key="4">
    <source>
        <dbReference type="Proteomes" id="UP000284403"/>
    </source>
</evidence>
<feature type="region of interest" description="Disordered" evidence="2">
    <location>
        <begin position="552"/>
        <end position="572"/>
    </location>
</feature>
<keyword evidence="1" id="KW-0175">Coiled coil</keyword>
<dbReference type="RefSeq" id="XP_029232642.1">
    <property type="nucleotide sequence ID" value="XM_029367242.1"/>
</dbReference>